<dbReference type="SUPFAM" id="SSF51430">
    <property type="entry name" value="NAD(P)-linked oxidoreductase"/>
    <property type="match status" value="1"/>
</dbReference>
<proteinExistence type="predicted"/>
<protein>
    <submittedName>
        <fullName evidence="1">Aldo/keto reductase</fullName>
    </submittedName>
</protein>
<dbReference type="EMBL" id="CP012670">
    <property type="protein sequence ID" value="AUX24800.1"/>
    <property type="molecule type" value="Genomic_DNA"/>
</dbReference>
<evidence type="ECO:0000313" key="2">
    <source>
        <dbReference type="Proteomes" id="UP000295781"/>
    </source>
</evidence>
<gene>
    <name evidence="1" type="ORF">SOCEGT47_053400</name>
</gene>
<dbReference type="AlphaFoldDB" id="A0A4P2Q5X7"/>
<dbReference type="InterPro" id="IPR036812">
    <property type="entry name" value="NAD(P)_OxRdtase_dom_sf"/>
</dbReference>
<sequence length="291" mass="32169">MLTSWSSARLNRSDLEVAPLGLASGYGLSGRDVERAFERGVDFFYWGSLRSADFGAALKRLGARDRERMKVVVQSYARWPSGIGKSLDKALRELGFDYADVLLLGWWNLPPRASILDAAAEVIRSGRARKLMISCHHRPTFPVLARDPRVDLLMIRYNAAHPGAERDVFPHLPVERPGIVTYTTTSWGQLLDRALVPQGERVPTATDCYRFVLSNPDVNACWAGPRDAGQLDQALAALDAGAMSEEELVWMRRVGAVVRDKTKLRARGMGVADRLINAISGFGFRSTAELG</sequence>
<dbReference type="Gene3D" id="3.20.20.100">
    <property type="entry name" value="NADP-dependent oxidoreductase domain"/>
    <property type="match status" value="1"/>
</dbReference>
<accession>A0A4P2Q5X7</accession>
<evidence type="ECO:0000313" key="1">
    <source>
        <dbReference type="EMBL" id="AUX24800.1"/>
    </source>
</evidence>
<organism evidence="1 2">
    <name type="scientific">Sorangium cellulosum</name>
    <name type="common">Polyangium cellulosum</name>
    <dbReference type="NCBI Taxonomy" id="56"/>
    <lineage>
        <taxon>Bacteria</taxon>
        <taxon>Pseudomonadati</taxon>
        <taxon>Myxococcota</taxon>
        <taxon>Polyangia</taxon>
        <taxon>Polyangiales</taxon>
        <taxon>Polyangiaceae</taxon>
        <taxon>Sorangium</taxon>
    </lineage>
</organism>
<name>A0A4P2Q5X7_SORCE</name>
<dbReference type="RefSeq" id="WP_129351315.1">
    <property type="nucleotide sequence ID" value="NZ_CP012670.1"/>
</dbReference>
<reference evidence="1 2" key="1">
    <citation type="submission" date="2015-09" db="EMBL/GenBank/DDBJ databases">
        <title>Sorangium comparison.</title>
        <authorList>
            <person name="Zaburannyi N."/>
            <person name="Bunk B."/>
            <person name="Overmann J."/>
            <person name="Mueller R."/>
        </authorList>
    </citation>
    <scope>NUCLEOTIDE SEQUENCE [LARGE SCALE GENOMIC DNA]</scope>
    <source>
        <strain evidence="1 2">So ceGT47</strain>
    </source>
</reference>
<dbReference type="OrthoDB" id="570334at2"/>
<dbReference type="Proteomes" id="UP000295781">
    <property type="component" value="Chromosome"/>
</dbReference>